<protein>
    <recommendedName>
        <fullName evidence="2">Transposase Synechocystis PCC 6803 domain-containing protein</fullName>
    </recommendedName>
</protein>
<proteinExistence type="predicted"/>
<accession>A0A6J4RII0</accession>
<gene>
    <name evidence="1" type="ORF">AVDCRST_MAG28-4196</name>
</gene>
<organism evidence="1">
    <name type="scientific">uncultured Rubrobacteraceae bacterium</name>
    <dbReference type="NCBI Taxonomy" id="349277"/>
    <lineage>
        <taxon>Bacteria</taxon>
        <taxon>Bacillati</taxon>
        <taxon>Actinomycetota</taxon>
        <taxon>Rubrobacteria</taxon>
        <taxon>Rubrobacterales</taxon>
        <taxon>Rubrobacteraceae</taxon>
        <taxon>environmental samples</taxon>
    </lineage>
</organism>
<evidence type="ECO:0000313" key="1">
    <source>
        <dbReference type="EMBL" id="CAA9467038.1"/>
    </source>
</evidence>
<evidence type="ECO:0008006" key="2">
    <source>
        <dbReference type="Google" id="ProtNLM"/>
    </source>
</evidence>
<dbReference type="InterPro" id="IPR009057">
    <property type="entry name" value="Homeodomain-like_sf"/>
</dbReference>
<name>A0A6J4RII0_9ACTN</name>
<sequence length="136" mass="15408">MGAYSKDLRLKVLAAVDRGIPRGEVAGVFGVSLATLKRWLKRRKEGEDLGPKPSPGRTPTILATPEEKQALWEQLEANDEATLERHCELWEEKRGVRVSVATMSRAIRHKLGWTLKKRRWVPPSETKRREVLGESA</sequence>
<reference evidence="1" key="1">
    <citation type="submission" date="2020-02" db="EMBL/GenBank/DDBJ databases">
        <authorList>
            <person name="Meier V. D."/>
        </authorList>
    </citation>
    <scope>NUCLEOTIDE SEQUENCE</scope>
    <source>
        <strain evidence="1">AVDCRST_MAG28</strain>
    </source>
</reference>
<dbReference type="AlphaFoldDB" id="A0A6J4RII0"/>
<dbReference type="SUPFAM" id="SSF46689">
    <property type="entry name" value="Homeodomain-like"/>
    <property type="match status" value="1"/>
</dbReference>
<dbReference type="Pfam" id="PF13565">
    <property type="entry name" value="HTH_32"/>
    <property type="match status" value="1"/>
</dbReference>
<dbReference type="EMBL" id="CADCVE010000109">
    <property type="protein sequence ID" value="CAA9467038.1"/>
    <property type="molecule type" value="Genomic_DNA"/>
</dbReference>